<evidence type="ECO:0000256" key="2">
    <source>
        <dbReference type="ARBA" id="ARBA00005642"/>
    </source>
</evidence>
<evidence type="ECO:0000256" key="3">
    <source>
        <dbReference type="ARBA" id="ARBA00022694"/>
    </source>
</evidence>
<dbReference type="SUPFAM" id="SSF55120">
    <property type="entry name" value="Pseudouridine synthase"/>
    <property type="match status" value="1"/>
</dbReference>
<sequence length="307" mass="34459">MKQLEGILPLIKPAGMTSHDCVIKIRRLFQTKKVGHTGTLDPDVVGVLPICIGRATKVAQYMSDYTKTYIGEATIGYSTTTEDKSGEIVERMEVNNPWSKDEVLALLSSFKGEITQVPPMYSAVKVNGKKLYEYARKNQTVERPKRQVTIFELDLMGDVTYNEGMKTFSFPFKVICSKGTYVRTLAVDLGKTLGFPAHMSALKRTASGPYTTEVCTTLEELEALESIDARMDKLRPLDEAVQHLPKLIVDHTVEQLIKYGSVLPEEKGLDELRFTVYNEQGECLAIYQKHPTKPGLIKPEKMIWTTS</sequence>
<comment type="function">
    <text evidence="5">Responsible for synthesis of pseudouridine from uracil-55 in the psi GC loop of transfer RNAs.</text>
</comment>
<keyword evidence="4 5" id="KW-0413">Isomerase</keyword>
<dbReference type="FunFam" id="3.30.2350.10:FF:000011">
    <property type="entry name" value="tRNA pseudouridine synthase B"/>
    <property type="match status" value="1"/>
</dbReference>
<dbReference type="GO" id="GO:0160148">
    <property type="term" value="F:tRNA pseudouridine(55) synthase activity"/>
    <property type="evidence" value="ECO:0007669"/>
    <property type="project" value="UniProtKB-EC"/>
</dbReference>
<dbReference type="HAMAP" id="MF_01080">
    <property type="entry name" value="TruB_bact"/>
    <property type="match status" value="1"/>
</dbReference>
<feature type="domain" description="tRNA pseudouridylate synthase B C-terminal" evidence="7">
    <location>
        <begin position="183"/>
        <end position="241"/>
    </location>
</feature>
<evidence type="ECO:0000256" key="5">
    <source>
        <dbReference type="HAMAP-Rule" id="MF_01080"/>
    </source>
</evidence>
<dbReference type="GO" id="GO:0031119">
    <property type="term" value="P:tRNA pseudouridine synthesis"/>
    <property type="evidence" value="ECO:0007669"/>
    <property type="project" value="UniProtKB-UniRule"/>
</dbReference>
<dbReference type="Pfam" id="PF16198">
    <property type="entry name" value="TruB_C_2"/>
    <property type="match status" value="1"/>
</dbReference>
<evidence type="ECO:0000256" key="1">
    <source>
        <dbReference type="ARBA" id="ARBA00000385"/>
    </source>
</evidence>
<dbReference type="AlphaFoldDB" id="A0AB39BSC5"/>
<dbReference type="PANTHER" id="PTHR13767:SF2">
    <property type="entry name" value="PSEUDOURIDYLATE SYNTHASE TRUB1"/>
    <property type="match status" value="1"/>
</dbReference>
<comment type="similarity">
    <text evidence="2 5">Belongs to the pseudouridine synthase TruB family. Type 1 subfamily.</text>
</comment>
<dbReference type="InterPro" id="IPR002501">
    <property type="entry name" value="PsdUridine_synth_N"/>
</dbReference>
<dbReference type="EC" id="5.4.99.25" evidence="5"/>
<dbReference type="GO" id="GO:1990481">
    <property type="term" value="P:mRNA pseudouridine synthesis"/>
    <property type="evidence" value="ECO:0007669"/>
    <property type="project" value="TreeGrafter"/>
</dbReference>
<accession>A0AB39BSC5</accession>
<dbReference type="GO" id="GO:0003723">
    <property type="term" value="F:RNA binding"/>
    <property type="evidence" value="ECO:0007669"/>
    <property type="project" value="InterPro"/>
</dbReference>
<dbReference type="EMBL" id="CP162551">
    <property type="protein sequence ID" value="XDI36692.1"/>
    <property type="molecule type" value="Genomic_DNA"/>
</dbReference>
<dbReference type="InterPro" id="IPR032819">
    <property type="entry name" value="TruB_C"/>
</dbReference>
<dbReference type="NCBIfam" id="TIGR00431">
    <property type="entry name" value="TruB"/>
    <property type="match status" value="1"/>
</dbReference>
<dbReference type="RefSeq" id="WP_368504089.1">
    <property type="nucleotide sequence ID" value="NZ_CP162551.1"/>
</dbReference>
<evidence type="ECO:0000256" key="4">
    <source>
        <dbReference type="ARBA" id="ARBA00023235"/>
    </source>
</evidence>
<name>A0AB39BSC5_9BACI</name>
<protein>
    <recommendedName>
        <fullName evidence="5">tRNA pseudouridine synthase B</fullName>
        <ecNumber evidence="5">5.4.99.25</ecNumber>
    </recommendedName>
    <alternativeName>
        <fullName evidence="5">tRNA pseudouridine(55) synthase</fullName>
        <shortName evidence="5">Psi55 synthase</shortName>
    </alternativeName>
    <alternativeName>
        <fullName evidence="5">tRNA pseudouridylate synthase</fullName>
    </alternativeName>
    <alternativeName>
        <fullName evidence="5">tRNA-uridine isomerase</fullName>
    </alternativeName>
</protein>
<dbReference type="InterPro" id="IPR020103">
    <property type="entry name" value="PsdUridine_synth_cat_dom_sf"/>
</dbReference>
<evidence type="ECO:0000259" key="6">
    <source>
        <dbReference type="Pfam" id="PF01509"/>
    </source>
</evidence>
<dbReference type="InterPro" id="IPR014780">
    <property type="entry name" value="tRNA_psdUridine_synth_TruB"/>
</dbReference>
<evidence type="ECO:0000313" key="8">
    <source>
        <dbReference type="EMBL" id="XDI36692.1"/>
    </source>
</evidence>
<dbReference type="Pfam" id="PF01509">
    <property type="entry name" value="TruB_N"/>
    <property type="match status" value="1"/>
</dbReference>
<comment type="catalytic activity">
    <reaction evidence="1 5">
        <text>uridine(55) in tRNA = pseudouridine(55) in tRNA</text>
        <dbReference type="Rhea" id="RHEA:42532"/>
        <dbReference type="Rhea" id="RHEA-COMP:10101"/>
        <dbReference type="Rhea" id="RHEA-COMP:10102"/>
        <dbReference type="ChEBI" id="CHEBI:65314"/>
        <dbReference type="ChEBI" id="CHEBI:65315"/>
        <dbReference type="EC" id="5.4.99.25"/>
    </reaction>
</comment>
<dbReference type="CDD" id="cd02573">
    <property type="entry name" value="PseudoU_synth_EcTruB"/>
    <property type="match status" value="1"/>
</dbReference>
<feature type="domain" description="Pseudouridine synthase II N-terminal" evidence="6">
    <location>
        <begin position="26"/>
        <end position="182"/>
    </location>
</feature>
<dbReference type="Gene3D" id="3.30.2350.10">
    <property type="entry name" value="Pseudouridine synthase"/>
    <property type="match status" value="1"/>
</dbReference>
<keyword evidence="3 5" id="KW-0819">tRNA processing</keyword>
<reference evidence="8" key="1">
    <citation type="submission" date="2024-07" db="EMBL/GenBank/DDBJ databases">
        <title>Identification and characteristics of an arsenic-resistant bacterial isolate, which belongs to a novel species.</title>
        <authorList>
            <person name="Juszczyk A."/>
            <person name="Kowalczyk A."/>
            <person name="Was K."/>
            <person name="Kosowicz W."/>
            <person name="Budzyn A."/>
            <person name="Latowski D."/>
        </authorList>
    </citation>
    <scope>NUCLEOTIDE SEQUENCE</scope>
    <source>
        <strain evidence="8">As8PL</strain>
    </source>
</reference>
<organism evidence="8">
    <name type="scientific">Alkalihalophilus sp. As8PL</name>
    <dbReference type="NCBI Taxonomy" id="3237103"/>
    <lineage>
        <taxon>Bacteria</taxon>
        <taxon>Bacillati</taxon>
        <taxon>Bacillota</taxon>
        <taxon>Bacilli</taxon>
        <taxon>Bacillales</taxon>
        <taxon>Bacillaceae</taxon>
        <taxon>Alkalihalophilus</taxon>
    </lineage>
</organism>
<feature type="active site" description="Nucleophile" evidence="5">
    <location>
        <position position="41"/>
    </location>
</feature>
<proteinExistence type="inferred from homology"/>
<dbReference type="PANTHER" id="PTHR13767">
    <property type="entry name" value="TRNA-PSEUDOURIDINE SYNTHASE"/>
    <property type="match status" value="1"/>
</dbReference>
<gene>
    <name evidence="5 8" type="primary">truB</name>
    <name evidence="8" type="ORF">AB3N04_18765</name>
</gene>
<evidence type="ECO:0000259" key="7">
    <source>
        <dbReference type="Pfam" id="PF16198"/>
    </source>
</evidence>